<keyword evidence="1" id="KW-0812">Transmembrane</keyword>
<dbReference type="OrthoDB" id="1902494at2"/>
<dbReference type="eggNOG" id="ENOG5030GFC">
    <property type="taxonomic scope" value="Bacteria"/>
</dbReference>
<sequence length="124" mass="14032">MRKKKKLNIFALIVIIIGGGMALYNNYFHNIDSNRYLSSINEDKSIDYDGTHKSDKNSESFDFKKFDGKWSLMQFTSNKGNINFTTPNDGKYSIRIIGANASGNFAINVSASNNIDISHKDFFD</sequence>
<keyword evidence="1" id="KW-0472">Membrane</keyword>
<dbReference type="AlphaFoldDB" id="D8GN35"/>
<dbReference type="RefSeq" id="WP_013237259.1">
    <property type="nucleotide sequence ID" value="NC_014328.1"/>
</dbReference>
<dbReference type="Proteomes" id="UP000001656">
    <property type="component" value="Chromosome"/>
</dbReference>
<accession>D8GN35</accession>
<evidence type="ECO:0000313" key="5">
    <source>
        <dbReference type="Proteomes" id="UP000077020"/>
    </source>
</evidence>
<evidence type="ECO:0000313" key="3">
    <source>
        <dbReference type="EMBL" id="OAA84515.1"/>
    </source>
</evidence>
<dbReference type="HOGENOM" id="CLU_137817_0_0_9"/>
<feature type="transmembrane region" description="Helical" evidence="1">
    <location>
        <begin position="7"/>
        <end position="27"/>
    </location>
</feature>
<dbReference type="EMBL" id="CP001666">
    <property type="protein sequence ID" value="ADK13659.1"/>
    <property type="molecule type" value="Genomic_DNA"/>
</dbReference>
<reference evidence="2" key="1">
    <citation type="submission" date="2009-07" db="EMBL/GenBank/DDBJ databases">
        <authorList>
            <person name="Koepke M."/>
            <person name="Hujer S."/>
            <person name="Held C."/>
            <person name="Wiezer A."/>
            <person name="Liesegang H."/>
            <person name="Ehrenreich A."/>
            <person name="Gottschalk G."/>
            <person name="Duerre P."/>
        </authorList>
    </citation>
    <scope>NUCLEOTIDE SEQUENCE</scope>
    <source>
        <strain evidence="2">DSM 13528</strain>
    </source>
</reference>
<organism evidence="2 4">
    <name type="scientific">Clostridium ljungdahlii (strain ATCC 55383 / DSM 13528 / PETC)</name>
    <dbReference type="NCBI Taxonomy" id="748727"/>
    <lineage>
        <taxon>Bacteria</taxon>
        <taxon>Bacillati</taxon>
        <taxon>Bacillota</taxon>
        <taxon>Clostridia</taxon>
        <taxon>Eubacteriales</taxon>
        <taxon>Clostridiaceae</taxon>
        <taxon>Clostridium</taxon>
    </lineage>
</organism>
<keyword evidence="1" id="KW-1133">Transmembrane helix</keyword>
<keyword evidence="5" id="KW-1185">Reference proteome</keyword>
<gene>
    <name evidence="2" type="ordered locus">CLJU_c05770</name>
    <name evidence="3" type="ORF">WX45_00983</name>
</gene>
<reference evidence="3 5" key="3">
    <citation type="journal article" date="2016" name="Biotechnol. Bioeng.">
        <title>Traits of selected Clostridium strains for syngas fermentation to ethanol.</title>
        <authorList>
            <person name="Martin M.E."/>
            <person name="Richter H."/>
            <person name="Saha S."/>
            <person name="Angenent L.T."/>
        </authorList>
    </citation>
    <scope>NUCLEOTIDE SEQUENCE [LARGE SCALE GENOMIC DNA]</scope>
    <source>
        <strain evidence="3 5">PETC</strain>
    </source>
</reference>
<dbReference type="PATRIC" id="fig|748727.19.peg.1597"/>
<dbReference type="KEGG" id="clj:CLJU_c05770"/>
<name>D8GN35_CLOLD</name>
<evidence type="ECO:0000313" key="2">
    <source>
        <dbReference type="EMBL" id="ADK13659.1"/>
    </source>
</evidence>
<proteinExistence type="predicted"/>
<evidence type="ECO:0000256" key="1">
    <source>
        <dbReference type="SAM" id="Phobius"/>
    </source>
</evidence>
<protein>
    <submittedName>
        <fullName evidence="2">Uncharacterized protein</fullName>
    </submittedName>
</protein>
<dbReference type="EMBL" id="LITS01000023">
    <property type="protein sequence ID" value="OAA84515.1"/>
    <property type="molecule type" value="Genomic_DNA"/>
</dbReference>
<dbReference type="STRING" id="748727.CLJU_c05770"/>
<dbReference type="Proteomes" id="UP000077020">
    <property type="component" value="Unassembled WGS sequence"/>
</dbReference>
<reference evidence="2 4" key="2">
    <citation type="journal article" date="2010" name="Proc. Natl. Acad. Sci. U.S.A.">
        <title>Clostridium ljungdahlii represents a microbial production platform based on syngas.</title>
        <authorList>
            <person name="Kopke M."/>
            <person name="Held C."/>
            <person name="Hujer S."/>
            <person name="Liesegang H."/>
            <person name="Wiezer A."/>
            <person name="Wollherr A."/>
            <person name="Ehrenreich A."/>
            <person name="Liebl W."/>
            <person name="Gottschalk G."/>
            <person name="Durre P."/>
        </authorList>
    </citation>
    <scope>NUCLEOTIDE SEQUENCE [LARGE SCALE GENOMIC DNA]</scope>
    <source>
        <strain evidence="4">ATCC 55383 / DSM 13528 / PETC</strain>
        <strain evidence="2">DSM 13528</strain>
    </source>
</reference>
<evidence type="ECO:0000313" key="4">
    <source>
        <dbReference type="Proteomes" id="UP000001656"/>
    </source>
</evidence>